<protein>
    <submittedName>
        <fullName evidence="2">Uncharacterized protein</fullName>
    </submittedName>
</protein>
<reference evidence="2" key="1">
    <citation type="submission" date="2021-03" db="EMBL/GenBank/DDBJ databases">
        <title>Chromosome level genome of the anhydrobiotic midge Polypedilum vanderplanki.</title>
        <authorList>
            <person name="Yoshida Y."/>
            <person name="Kikawada T."/>
            <person name="Gusev O."/>
        </authorList>
    </citation>
    <scope>NUCLEOTIDE SEQUENCE</scope>
    <source>
        <strain evidence="2">NIAS01</strain>
        <tissue evidence="2">Whole body or cell culture</tissue>
    </source>
</reference>
<comment type="caution">
    <text evidence="2">The sequence shown here is derived from an EMBL/GenBank/DDBJ whole genome shotgun (WGS) entry which is preliminary data.</text>
</comment>
<organism evidence="2 3">
    <name type="scientific">Polypedilum vanderplanki</name>
    <name type="common">Sleeping chironomid midge</name>
    <dbReference type="NCBI Taxonomy" id="319348"/>
    <lineage>
        <taxon>Eukaryota</taxon>
        <taxon>Metazoa</taxon>
        <taxon>Ecdysozoa</taxon>
        <taxon>Arthropoda</taxon>
        <taxon>Hexapoda</taxon>
        <taxon>Insecta</taxon>
        <taxon>Pterygota</taxon>
        <taxon>Neoptera</taxon>
        <taxon>Endopterygota</taxon>
        <taxon>Diptera</taxon>
        <taxon>Nematocera</taxon>
        <taxon>Chironomoidea</taxon>
        <taxon>Chironomidae</taxon>
        <taxon>Chironominae</taxon>
        <taxon>Polypedilum</taxon>
        <taxon>Polypedilum</taxon>
    </lineage>
</organism>
<name>A0A9J6BSD3_POLVA</name>
<dbReference type="EMBL" id="JADBJN010000003">
    <property type="protein sequence ID" value="KAG5672785.1"/>
    <property type="molecule type" value="Genomic_DNA"/>
</dbReference>
<keyword evidence="3" id="KW-1185">Reference proteome</keyword>
<evidence type="ECO:0000313" key="3">
    <source>
        <dbReference type="Proteomes" id="UP001107558"/>
    </source>
</evidence>
<feature type="chain" id="PRO_5039942803" evidence="1">
    <location>
        <begin position="29"/>
        <end position="89"/>
    </location>
</feature>
<evidence type="ECO:0000256" key="1">
    <source>
        <dbReference type="SAM" id="SignalP"/>
    </source>
</evidence>
<feature type="signal peptide" evidence="1">
    <location>
        <begin position="1"/>
        <end position="28"/>
    </location>
</feature>
<dbReference type="Proteomes" id="UP001107558">
    <property type="component" value="Chromosome 3"/>
</dbReference>
<keyword evidence="1" id="KW-0732">Signal</keyword>
<accession>A0A9J6BSD3</accession>
<evidence type="ECO:0000313" key="2">
    <source>
        <dbReference type="EMBL" id="KAG5672785.1"/>
    </source>
</evidence>
<dbReference type="AlphaFoldDB" id="A0A9J6BSD3"/>
<sequence length="89" mass="10388">MFMNSIIVTISRMLCITLLLISVKIISCSNDCEKHSEVICGFSISRDNFRWFSGLCEFENFNANNKNYYLYVPDRYCRKMIGPINSNKL</sequence>
<gene>
    <name evidence="2" type="ORF">PVAND_002879</name>
</gene>
<proteinExistence type="predicted"/>